<feature type="signal peptide" evidence="2">
    <location>
        <begin position="1"/>
        <end position="21"/>
    </location>
</feature>
<dbReference type="Pfam" id="PF13505">
    <property type="entry name" value="OMP_b-brl"/>
    <property type="match status" value="1"/>
</dbReference>
<evidence type="ECO:0000313" key="5">
    <source>
        <dbReference type="EMBL" id="SEN26337.1"/>
    </source>
</evidence>
<dbReference type="PATRIC" id="fig|74031.6.peg.1434"/>
<organism evidence="4 6">
    <name type="scientific">Roseovarius tolerans</name>
    <dbReference type="NCBI Taxonomy" id="74031"/>
    <lineage>
        <taxon>Bacteria</taxon>
        <taxon>Pseudomonadati</taxon>
        <taxon>Pseudomonadota</taxon>
        <taxon>Alphaproteobacteria</taxon>
        <taxon>Rhodobacterales</taxon>
        <taxon>Roseobacteraceae</taxon>
        <taxon>Roseovarius</taxon>
    </lineage>
</organism>
<feature type="domain" description="Outer membrane protein beta-barrel" evidence="3">
    <location>
        <begin position="39"/>
        <end position="197"/>
    </location>
</feature>
<dbReference type="InterPro" id="IPR027385">
    <property type="entry name" value="Beta-barrel_OMP"/>
</dbReference>
<evidence type="ECO:0000259" key="3">
    <source>
        <dbReference type="Pfam" id="PF13505"/>
    </source>
</evidence>
<dbReference type="Proteomes" id="UP000037046">
    <property type="component" value="Unassembled WGS sequence"/>
</dbReference>
<name>A0A0L6CWN0_9RHOB</name>
<dbReference type="OrthoDB" id="268975at2"/>
<dbReference type="EMBL" id="FOBO01000014">
    <property type="protein sequence ID" value="SEN26337.1"/>
    <property type="molecule type" value="Genomic_DNA"/>
</dbReference>
<feature type="chain" id="PRO_5010426917" evidence="2">
    <location>
        <begin position="22"/>
        <end position="197"/>
    </location>
</feature>
<gene>
    <name evidence="4" type="ORF">ROTO_14060</name>
    <name evidence="5" type="ORF">SAMN04488077_11462</name>
</gene>
<reference evidence="5 7" key="3">
    <citation type="submission" date="2016-10" db="EMBL/GenBank/DDBJ databases">
        <authorList>
            <person name="de Groot N.N."/>
        </authorList>
    </citation>
    <scope>NUCLEOTIDE SEQUENCE [LARGE SCALE GENOMIC DNA]</scope>
    <source>
        <strain evidence="5 7">DSM 11457</strain>
    </source>
</reference>
<dbReference type="RefSeq" id="WP_050662316.1">
    <property type="nucleotide sequence ID" value="NZ_CP118494.1"/>
</dbReference>
<keyword evidence="1 2" id="KW-0732">Signal</keyword>
<dbReference type="EMBL" id="LGVV01000013">
    <property type="protein sequence ID" value="KNX42065.1"/>
    <property type="molecule type" value="Genomic_DNA"/>
</dbReference>
<evidence type="ECO:0000313" key="6">
    <source>
        <dbReference type="Proteomes" id="UP000037046"/>
    </source>
</evidence>
<dbReference type="InterPro" id="IPR011250">
    <property type="entry name" value="OMP/PagP_B-barrel"/>
</dbReference>
<reference evidence="4" key="2">
    <citation type="submission" date="2015-07" db="EMBL/GenBank/DDBJ databases">
        <title>MeaNS - Measles Nucleotide Surveillance Program.</title>
        <authorList>
            <person name="Tran T."/>
            <person name="Druce J."/>
        </authorList>
    </citation>
    <scope>NUCLEOTIDE SEQUENCE</scope>
    <source>
        <strain evidence="4">EL-164</strain>
    </source>
</reference>
<reference evidence="6" key="1">
    <citation type="submission" date="2015-07" db="EMBL/GenBank/DDBJ databases">
        <title>Draft Genome Sequence of Roseovarius tolerans EL-164, a producer of N-Acylated Alanine Methyl Esters (NAMEs).</title>
        <authorList>
            <person name="Voget S."/>
            <person name="Bruns H."/>
            <person name="Wagner-Doebler I."/>
            <person name="Schulz S."/>
            <person name="Daniel R."/>
        </authorList>
    </citation>
    <scope>NUCLEOTIDE SEQUENCE [LARGE SCALE GENOMIC DNA]</scope>
    <source>
        <strain evidence="6">EL-164</strain>
    </source>
</reference>
<protein>
    <submittedName>
        <fullName evidence="5">Opacity protein</fullName>
    </submittedName>
</protein>
<dbReference type="Gene3D" id="2.40.160.20">
    <property type="match status" value="1"/>
</dbReference>
<evidence type="ECO:0000313" key="7">
    <source>
        <dbReference type="Proteomes" id="UP000182160"/>
    </source>
</evidence>
<dbReference type="AlphaFoldDB" id="A0A0L6CWN0"/>
<proteinExistence type="predicted"/>
<evidence type="ECO:0000256" key="1">
    <source>
        <dbReference type="ARBA" id="ARBA00022729"/>
    </source>
</evidence>
<sequence>MLKTTTALATVTAIFAAPAFAGNVTEPAPEPVIEAPAPVPAAPLSPNWTGFYGGGQLGWANVDADGFDDDDSLIGGLTGGYDYDFQNGFVVGAGLDYDFLDADIGNVATAEEVFRAKLRGGYKIGRGLAYATGGYAWADTDNLGDDDGYFVGAGYEHMVTEQVSLGGEVLYHEFEDFNGSGSDVEATTVQARATFRF</sequence>
<evidence type="ECO:0000256" key="2">
    <source>
        <dbReference type="SAM" id="SignalP"/>
    </source>
</evidence>
<dbReference type="STRING" id="74031.SAMN04488077_11462"/>
<dbReference type="SUPFAM" id="SSF56925">
    <property type="entry name" value="OMPA-like"/>
    <property type="match status" value="1"/>
</dbReference>
<dbReference type="Proteomes" id="UP000182160">
    <property type="component" value="Unassembled WGS sequence"/>
</dbReference>
<accession>A0A0L6CWN0</accession>
<evidence type="ECO:0000313" key="4">
    <source>
        <dbReference type="EMBL" id="KNX42065.1"/>
    </source>
</evidence>
<keyword evidence="6" id="KW-1185">Reference proteome</keyword>